<name>E2PW33_STRCL</name>
<feature type="non-terminal residue" evidence="6">
    <location>
        <position position="1"/>
    </location>
</feature>
<dbReference type="GO" id="GO:0000976">
    <property type="term" value="F:transcription cis-regulatory region binding"/>
    <property type="evidence" value="ECO:0007669"/>
    <property type="project" value="TreeGrafter"/>
</dbReference>
<dbReference type="EMBL" id="CM000913">
    <property type="protein sequence ID" value="EFG10023.1"/>
    <property type="molecule type" value="Genomic_DNA"/>
</dbReference>
<protein>
    <submittedName>
        <fullName evidence="6">LacI family transcriptional regulator</fullName>
    </submittedName>
</protein>
<evidence type="ECO:0000256" key="2">
    <source>
        <dbReference type="ARBA" id="ARBA00023125"/>
    </source>
</evidence>
<dbReference type="PANTHER" id="PTHR30146:SF153">
    <property type="entry name" value="LACTOSE OPERON REPRESSOR"/>
    <property type="match status" value="1"/>
</dbReference>
<feature type="domain" description="Transcriptional regulator LacI/GalR-like sensor" evidence="5">
    <location>
        <begin position="93"/>
        <end position="243"/>
    </location>
</feature>
<dbReference type="RefSeq" id="WP_003962281.1">
    <property type="nucleotide sequence ID" value="NZ_CM000913.1"/>
</dbReference>
<dbReference type="PANTHER" id="PTHR30146">
    <property type="entry name" value="LACI-RELATED TRANSCRIPTIONAL REPRESSOR"/>
    <property type="match status" value="1"/>
</dbReference>
<organism evidence="6 7">
    <name type="scientific">Streptomyces clavuligerus</name>
    <dbReference type="NCBI Taxonomy" id="1901"/>
    <lineage>
        <taxon>Bacteria</taxon>
        <taxon>Bacillati</taxon>
        <taxon>Actinomycetota</taxon>
        <taxon>Actinomycetes</taxon>
        <taxon>Kitasatosporales</taxon>
        <taxon>Streptomycetaceae</taxon>
        <taxon>Streptomyces</taxon>
    </lineage>
</organism>
<keyword evidence="1" id="KW-0805">Transcription regulation</keyword>
<gene>
    <name evidence="6" type="ORF">SCLAV_4950</name>
</gene>
<evidence type="ECO:0000313" key="7">
    <source>
        <dbReference type="Proteomes" id="UP000002357"/>
    </source>
</evidence>
<evidence type="ECO:0000256" key="1">
    <source>
        <dbReference type="ARBA" id="ARBA00023015"/>
    </source>
</evidence>
<proteinExistence type="predicted"/>
<keyword evidence="2" id="KW-0238">DNA-binding</keyword>
<evidence type="ECO:0000256" key="3">
    <source>
        <dbReference type="ARBA" id="ARBA00023163"/>
    </source>
</evidence>
<dbReference type="Pfam" id="PF13377">
    <property type="entry name" value="Peripla_BP_3"/>
    <property type="match status" value="1"/>
</dbReference>
<evidence type="ECO:0000313" key="6">
    <source>
        <dbReference type="EMBL" id="EFG10023.1"/>
    </source>
</evidence>
<dbReference type="SUPFAM" id="SSF53822">
    <property type="entry name" value="Periplasmic binding protein-like I"/>
    <property type="match status" value="1"/>
</dbReference>
<evidence type="ECO:0000256" key="4">
    <source>
        <dbReference type="SAM" id="MobiDB-lite"/>
    </source>
</evidence>
<keyword evidence="3" id="KW-0804">Transcription</keyword>
<dbReference type="InterPro" id="IPR046335">
    <property type="entry name" value="LacI/GalR-like_sensor"/>
</dbReference>
<dbReference type="Proteomes" id="UP000002357">
    <property type="component" value="Chromosome"/>
</dbReference>
<dbReference type="eggNOG" id="COG1609">
    <property type="taxonomic scope" value="Bacteria"/>
</dbReference>
<dbReference type="GO" id="GO:0003700">
    <property type="term" value="F:DNA-binding transcription factor activity"/>
    <property type="evidence" value="ECO:0007669"/>
    <property type="project" value="TreeGrafter"/>
</dbReference>
<dbReference type="STRING" id="1901.BB341_04195"/>
<dbReference type="AlphaFoldDB" id="E2PW33"/>
<accession>E2PW33</accession>
<reference evidence="6 7" key="1">
    <citation type="journal article" date="2010" name="Genome Biol. Evol.">
        <title>The sequence of a 1.8-mb bacterial linear plasmid reveals a rich evolutionary reservoir of secondary metabolic pathways.</title>
        <authorList>
            <person name="Medema M.H."/>
            <person name="Trefzer A."/>
            <person name="Kovalchuk A."/>
            <person name="van den Berg M."/>
            <person name="Mueller U."/>
            <person name="Heijne W."/>
            <person name="Wu L."/>
            <person name="Alam M.T."/>
            <person name="Ronning C.M."/>
            <person name="Nierman W.C."/>
            <person name="Bovenberg R.A.L."/>
            <person name="Breitling R."/>
            <person name="Takano E."/>
        </authorList>
    </citation>
    <scope>NUCLEOTIDE SEQUENCE [LARGE SCALE GENOMIC DNA]</scope>
    <source>
        <strain evidence="7">ATCC 27064 / DSM 738 / JCM 4710 / NBRC 13307 / NCIMB 12785 / NRRL 3585 / VKM Ac-602</strain>
    </source>
</reference>
<evidence type="ECO:0000259" key="5">
    <source>
        <dbReference type="Pfam" id="PF13377"/>
    </source>
</evidence>
<dbReference type="Gene3D" id="3.40.50.2300">
    <property type="match status" value="2"/>
</dbReference>
<sequence length="261" mass="26991">GYGGALAAGAVAEAVDRGHALVVMPGGPGDDRWTGVPVDGLIVVAPVMGDPAVTEARRRGLAVVTDGRPPAPEHSRVPYAHSDMEQGVRLVMEHLAERGARRVGLLTGPSSDAYTRDSEHAYVRWCAGRAWPATVERAGGGEPPLDAARRLLASERRPDAVHALHESYGEAVLTAAAERGLAVPGDLLVTAMGDGAPHPELTLLSRSPRATGALCVTLLIDVLHGGRPEPRPVPCALLPGASTAVGGERGHARPVPAPRTA</sequence>
<keyword evidence="7" id="KW-1185">Reference proteome</keyword>
<dbReference type="InterPro" id="IPR028082">
    <property type="entry name" value="Peripla_BP_I"/>
</dbReference>
<feature type="region of interest" description="Disordered" evidence="4">
    <location>
        <begin position="241"/>
        <end position="261"/>
    </location>
</feature>